<evidence type="ECO:0000256" key="2">
    <source>
        <dbReference type="ARBA" id="ARBA00022723"/>
    </source>
</evidence>
<dbReference type="Pfam" id="PF15227">
    <property type="entry name" value="zf-C3HC4_4"/>
    <property type="match status" value="1"/>
</dbReference>
<reference evidence="11" key="3">
    <citation type="submission" date="2025-09" db="UniProtKB">
        <authorList>
            <consortium name="Ensembl"/>
        </authorList>
    </citation>
    <scope>IDENTIFICATION</scope>
</reference>
<keyword evidence="3 6" id="KW-0863">Zinc-finger</keyword>
<name>A0A4W6C655_LATCA</name>
<dbReference type="InterPro" id="IPR013083">
    <property type="entry name" value="Znf_RING/FYVE/PHD"/>
</dbReference>
<keyword evidence="5" id="KW-0391">Immunity</keyword>
<keyword evidence="1" id="KW-0399">Innate immunity</keyword>
<evidence type="ECO:0000256" key="5">
    <source>
        <dbReference type="ARBA" id="ARBA00022859"/>
    </source>
</evidence>
<evidence type="ECO:0000256" key="6">
    <source>
        <dbReference type="PROSITE-ProRule" id="PRU00024"/>
    </source>
</evidence>
<dbReference type="SMART" id="SM00336">
    <property type="entry name" value="BBOX"/>
    <property type="match status" value="1"/>
</dbReference>
<dbReference type="AlphaFoldDB" id="A0A4W6C655"/>
<dbReference type="PANTHER" id="PTHR25465">
    <property type="entry name" value="B-BOX DOMAIN CONTAINING"/>
    <property type="match status" value="1"/>
</dbReference>
<dbReference type="GO" id="GO:0045087">
    <property type="term" value="P:innate immune response"/>
    <property type="evidence" value="ECO:0007669"/>
    <property type="project" value="UniProtKB-KW"/>
</dbReference>
<dbReference type="SUPFAM" id="SSF49899">
    <property type="entry name" value="Concanavalin A-like lectins/glucanases"/>
    <property type="match status" value="1"/>
</dbReference>
<dbReference type="InterPro" id="IPR001841">
    <property type="entry name" value="Znf_RING"/>
</dbReference>
<dbReference type="Gene3D" id="3.30.40.10">
    <property type="entry name" value="Zinc/RING finger domain, C3HC4 (zinc finger)"/>
    <property type="match status" value="1"/>
</dbReference>
<dbReference type="GO" id="GO:0008270">
    <property type="term" value="F:zinc ion binding"/>
    <property type="evidence" value="ECO:0007669"/>
    <property type="project" value="UniProtKB-KW"/>
</dbReference>
<dbReference type="PANTHER" id="PTHR25465:SF5">
    <property type="entry name" value="E3 UBIQUITIN_ISG15 LIGASE TRIM25-RELATED"/>
    <property type="match status" value="1"/>
</dbReference>
<dbReference type="CDD" id="cd19842">
    <property type="entry name" value="Bbox1_TRIM25-like_C-IV"/>
    <property type="match status" value="1"/>
</dbReference>
<evidence type="ECO:0000256" key="3">
    <source>
        <dbReference type="ARBA" id="ARBA00022771"/>
    </source>
</evidence>
<dbReference type="SUPFAM" id="SSF57845">
    <property type="entry name" value="B-box zinc-binding domain"/>
    <property type="match status" value="1"/>
</dbReference>
<dbReference type="InterPro" id="IPR017907">
    <property type="entry name" value="Znf_RING_CS"/>
</dbReference>
<dbReference type="Pfam" id="PF00643">
    <property type="entry name" value="zf-B_box"/>
    <property type="match status" value="1"/>
</dbReference>
<dbReference type="CDD" id="cd19769">
    <property type="entry name" value="Bbox2_TRIM16-like"/>
    <property type="match status" value="1"/>
</dbReference>
<protein>
    <recommendedName>
        <fullName evidence="13">Tripartite motif-containing protein 16-like</fullName>
    </recommendedName>
</protein>
<evidence type="ECO:0000256" key="4">
    <source>
        <dbReference type="ARBA" id="ARBA00022833"/>
    </source>
</evidence>
<keyword evidence="7" id="KW-0175">Coiled coil</keyword>
<reference evidence="11" key="2">
    <citation type="submission" date="2025-08" db="UniProtKB">
        <authorList>
            <consortium name="Ensembl"/>
        </authorList>
    </citation>
    <scope>IDENTIFICATION</scope>
</reference>
<keyword evidence="2" id="KW-0479">Metal-binding</keyword>
<dbReference type="Ensembl" id="ENSLCAT00010009177.1">
    <property type="protein sequence ID" value="ENSLCAP00010008971.1"/>
    <property type="gene ID" value="ENSLCAG00010004308.1"/>
</dbReference>
<dbReference type="CDD" id="cd16040">
    <property type="entry name" value="SPRY_PRY_SNTX"/>
    <property type="match status" value="1"/>
</dbReference>
<organism evidence="11 12">
    <name type="scientific">Lates calcarifer</name>
    <name type="common">Barramundi</name>
    <name type="synonym">Holocentrus calcarifer</name>
    <dbReference type="NCBI Taxonomy" id="8187"/>
    <lineage>
        <taxon>Eukaryota</taxon>
        <taxon>Metazoa</taxon>
        <taxon>Chordata</taxon>
        <taxon>Craniata</taxon>
        <taxon>Vertebrata</taxon>
        <taxon>Euteleostomi</taxon>
        <taxon>Actinopterygii</taxon>
        <taxon>Neopterygii</taxon>
        <taxon>Teleostei</taxon>
        <taxon>Neoteleostei</taxon>
        <taxon>Acanthomorphata</taxon>
        <taxon>Carangaria</taxon>
        <taxon>Carangaria incertae sedis</taxon>
        <taxon>Centropomidae</taxon>
        <taxon>Lates</taxon>
    </lineage>
</organism>
<dbReference type="PROSITE" id="PS00518">
    <property type="entry name" value="ZF_RING_1"/>
    <property type="match status" value="1"/>
</dbReference>
<feature type="domain" description="RING-type" evidence="8">
    <location>
        <begin position="15"/>
        <end position="58"/>
    </location>
</feature>
<proteinExistence type="predicted"/>
<dbReference type="SUPFAM" id="SSF57850">
    <property type="entry name" value="RING/U-box"/>
    <property type="match status" value="1"/>
</dbReference>
<sequence>MAQQIIKMEQEKFSCVICLDLLKNPVTIPCGHNYCRNCINSHWDEEDQRNIYSCPQCRQTFRPRPVLVKNTMLADLVEELKKTGLQAAPADHCYAGPGDVACDFCTGRKLKALKSCLQCLVSYCEQHLQPHYESPAFKQHKLVDPSKRLQENVCTRHKEAKKIFCRTDQQCICYLCSMDEHRGHNTVSAEAEMTQKQRELEASRQKIKQRIQKKEKDVKELQQEVKAMNRSADKAVEDSEKIFTELIQLIEKGSSDVKQQIRSHQKSEEKRVKELQEKLQQEITELKRKDTELEKLSHTEDHIQFLQNYISLSNVIDSSESPSLNKQPLMMPTFEDMMAAASEVRYELQDSYVHMKAQSPLLQTTDLFSFNIRPVGRFEDVTVAVSQVKVKVQVIINELLTGMNVLLPQPVSKAEFFQYSQHLTLQTGNRGLLLSKGNRKVEVKQSPVHRQNIFRQYASTGSGLFCSFQAWSRESLTGRSYWEVVWRGSTVSIAVTYKQGAGYGGEFGSNNESWALYCSNNHYEFRHNNISTSISDPQSSRVGVHLDHRAGILSFYSVSETLTLLHRVQTTFTQPLYAGLGVDHGSSAELCKLSQGRHLVVKHET</sequence>
<keyword evidence="4" id="KW-0862">Zinc</keyword>
<keyword evidence="12" id="KW-1185">Reference proteome</keyword>
<dbReference type="InterPro" id="IPR001870">
    <property type="entry name" value="B30.2/SPRY"/>
</dbReference>
<dbReference type="InParanoid" id="A0A4W6C655"/>
<evidence type="ECO:0000256" key="7">
    <source>
        <dbReference type="SAM" id="Coils"/>
    </source>
</evidence>
<dbReference type="PROSITE" id="PS50188">
    <property type="entry name" value="B302_SPRY"/>
    <property type="match status" value="1"/>
</dbReference>
<dbReference type="Gene3D" id="4.10.830.40">
    <property type="match status" value="1"/>
</dbReference>
<dbReference type="InterPro" id="IPR058030">
    <property type="entry name" value="TRIM8/14/16/25/29/45/65_CC"/>
</dbReference>
<dbReference type="PROSITE" id="PS50089">
    <property type="entry name" value="ZF_RING_2"/>
    <property type="match status" value="1"/>
</dbReference>
<dbReference type="PROSITE" id="PS50119">
    <property type="entry name" value="ZF_BBOX"/>
    <property type="match status" value="1"/>
</dbReference>
<dbReference type="Pfam" id="PF00622">
    <property type="entry name" value="SPRY"/>
    <property type="match status" value="1"/>
</dbReference>
<dbReference type="SMART" id="SM00184">
    <property type="entry name" value="RING"/>
    <property type="match status" value="1"/>
</dbReference>
<dbReference type="Gene3D" id="3.30.160.60">
    <property type="entry name" value="Classic Zinc Finger"/>
    <property type="match status" value="1"/>
</dbReference>
<dbReference type="InterPro" id="IPR051051">
    <property type="entry name" value="E3_ubiq-ligase_TRIM/RNF"/>
</dbReference>
<dbReference type="InterPro" id="IPR003877">
    <property type="entry name" value="SPRY_dom"/>
</dbReference>
<dbReference type="FunCoup" id="A0A4W6C655">
    <property type="interactions" value="18"/>
</dbReference>
<dbReference type="InterPro" id="IPR000315">
    <property type="entry name" value="Znf_B-box"/>
</dbReference>
<feature type="domain" description="B box-type" evidence="9">
    <location>
        <begin position="149"/>
        <end position="189"/>
    </location>
</feature>
<feature type="domain" description="B30.2/SPRY" evidence="10">
    <location>
        <begin position="401"/>
        <end position="600"/>
    </location>
</feature>
<feature type="coiled-coil region" evidence="7">
    <location>
        <begin position="186"/>
        <end position="299"/>
    </location>
</feature>
<reference evidence="12" key="1">
    <citation type="submission" date="2015-09" db="EMBL/GenBank/DDBJ databases">
        <authorList>
            <person name="Sai Rama Sridatta P."/>
        </authorList>
    </citation>
    <scope>NUCLEOTIDE SEQUENCE [LARGE SCALE GENOMIC DNA]</scope>
</reference>
<evidence type="ECO:0000259" key="8">
    <source>
        <dbReference type="PROSITE" id="PS50089"/>
    </source>
</evidence>
<dbReference type="Pfam" id="PF25600">
    <property type="entry name" value="TRIM_CC"/>
    <property type="match status" value="1"/>
</dbReference>
<evidence type="ECO:0000256" key="1">
    <source>
        <dbReference type="ARBA" id="ARBA00022588"/>
    </source>
</evidence>
<evidence type="ECO:0008006" key="13">
    <source>
        <dbReference type="Google" id="ProtNLM"/>
    </source>
</evidence>
<dbReference type="GeneTree" id="ENSGT01150000286950"/>
<dbReference type="InterPro" id="IPR043136">
    <property type="entry name" value="B30.2/SPRY_sf"/>
</dbReference>
<dbReference type="InterPro" id="IPR013320">
    <property type="entry name" value="ConA-like_dom_sf"/>
</dbReference>
<evidence type="ECO:0000313" key="11">
    <source>
        <dbReference type="Ensembl" id="ENSLCAP00010008971.1"/>
    </source>
</evidence>
<evidence type="ECO:0000259" key="10">
    <source>
        <dbReference type="PROSITE" id="PS50188"/>
    </source>
</evidence>
<accession>A0A4W6C655</accession>
<dbReference type="Gene3D" id="2.60.120.920">
    <property type="match status" value="1"/>
</dbReference>
<evidence type="ECO:0000313" key="12">
    <source>
        <dbReference type="Proteomes" id="UP000314980"/>
    </source>
</evidence>
<evidence type="ECO:0000259" key="9">
    <source>
        <dbReference type="PROSITE" id="PS50119"/>
    </source>
</evidence>
<dbReference type="Proteomes" id="UP000314980">
    <property type="component" value="Unassembled WGS sequence"/>
</dbReference>